<reference evidence="1 2" key="1">
    <citation type="submission" date="2017-06" db="EMBL/GenBank/DDBJ databases">
        <title>Comparative genomic analysis of Ambrosia Fusariam Clade fungi.</title>
        <authorList>
            <person name="Stajich J.E."/>
            <person name="Carrillo J."/>
            <person name="Kijimoto T."/>
            <person name="Eskalen A."/>
            <person name="O'Donnell K."/>
            <person name="Kasson M."/>
        </authorList>
    </citation>
    <scope>NUCLEOTIDE SEQUENCE [LARGE SCALE GENOMIC DNA]</scope>
    <source>
        <strain evidence="1 2">NRRL62584</strain>
    </source>
</reference>
<evidence type="ECO:0000313" key="2">
    <source>
        <dbReference type="Proteomes" id="UP000288168"/>
    </source>
</evidence>
<comment type="caution">
    <text evidence="1">The sequence shown here is derived from an EMBL/GenBank/DDBJ whole genome shotgun (WGS) entry which is preliminary data.</text>
</comment>
<dbReference type="AlphaFoldDB" id="A0A428R203"/>
<accession>A0A428R203</accession>
<dbReference type="EMBL" id="NKCI01000006">
    <property type="protein sequence ID" value="RSL71543.1"/>
    <property type="molecule type" value="Genomic_DNA"/>
</dbReference>
<sequence length="82" mass="9264">MHHAYDHVSQFEIVEDLKVPRNLPVRVHVRFRPTVTGPTLQQPAYTIKTIVRLDGAAMLYPALSSHLHAGSARAQHARRTET</sequence>
<evidence type="ECO:0000313" key="1">
    <source>
        <dbReference type="EMBL" id="RSL71543.1"/>
    </source>
</evidence>
<dbReference type="Proteomes" id="UP000288168">
    <property type="component" value="Unassembled WGS sequence"/>
</dbReference>
<organism evidence="1 2">
    <name type="scientific">Fusarium duplospermum</name>
    <dbReference type="NCBI Taxonomy" id="1325734"/>
    <lineage>
        <taxon>Eukaryota</taxon>
        <taxon>Fungi</taxon>
        <taxon>Dikarya</taxon>
        <taxon>Ascomycota</taxon>
        <taxon>Pezizomycotina</taxon>
        <taxon>Sordariomycetes</taxon>
        <taxon>Hypocreomycetidae</taxon>
        <taxon>Hypocreales</taxon>
        <taxon>Nectriaceae</taxon>
        <taxon>Fusarium</taxon>
        <taxon>Fusarium solani species complex</taxon>
    </lineage>
</organism>
<protein>
    <submittedName>
        <fullName evidence="1">Uncharacterized protein</fullName>
    </submittedName>
</protein>
<gene>
    <name evidence="1" type="ORF">CEP54_001225</name>
</gene>
<keyword evidence="2" id="KW-1185">Reference proteome</keyword>
<proteinExistence type="predicted"/>
<name>A0A428R203_9HYPO</name>